<gene>
    <name evidence="3" type="ORF">CC80DRAFT_581824</name>
</gene>
<evidence type="ECO:0000313" key="4">
    <source>
        <dbReference type="Proteomes" id="UP000800035"/>
    </source>
</evidence>
<evidence type="ECO:0000256" key="1">
    <source>
        <dbReference type="ARBA" id="ARBA00038376"/>
    </source>
</evidence>
<dbReference type="InterPro" id="IPR051606">
    <property type="entry name" value="Polyketide_Oxido-like"/>
</dbReference>
<dbReference type="PANTHER" id="PTHR43355:SF2">
    <property type="entry name" value="FLAVIN REDUCTASE (NADPH)"/>
    <property type="match status" value="1"/>
</dbReference>
<name>A0A6A5T920_9PLEO</name>
<dbReference type="Pfam" id="PF13460">
    <property type="entry name" value="NAD_binding_10"/>
    <property type="match status" value="1"/>
</dbReference>
<protein>
    <recommendedName>
        <fullName evidence="2">NAD(P)-binding domain-containing protein</fullName>
    </recommendedName>
</protein>
<dbReference type="Gene3D" id="3.40.50.720">
    <property type="entry name" value="NAD(P)-binding Rossmann-like Domain"/>
    <property type="match status" value="1"/>
</dbReference>
<sequence>MPSKPLRVGIIGPAGFGGSYLTVELLNRGNTVIGISRNPQKIGSHPRYIPRPVDIDAVNITQLAQKFEGLDVLISEYGPHTAGADALLYMPFLETVRKLILSVKHSKVPYFIFVGGAGSLHVPGTLESCVDHPDFFIAYRRAIATSEAHISYMEQRLGILGTSLRTYRNARLAQAAGTATASDIAAIADYEADIRKKDKATDFIKAGRTAYMFFDGNASFRWSFVSPAALYRPGKRTGEYRVSGEEAVLVGERKEGESLFEGRLTGINVADLAVAIADEVEGERLVGRHWSAWGDISEDVPGKAYLTLEEVEGGKAPVV</sequence>
<dbReference type="OrthoDB" id="10250730at2759"/>
<accession>A0A6A5T920</accession>
<feature type="domain" description="NAD(P)-binding" evidence="2">
    <location>
        <begin position="15"/>
        <end position="149"/>
    </location>
</feature>
<evidence type="ECO:0000259" key="2">
    <source>
        <dbReference type="Pfam" id="PF13460"/>
    </source>
</evidence>
<dbReference type="InterPro" id="IPR036291">
    <property type="entry name" value="NAD(P)-bd_dom_sf"/>
</dbReference>
<reference evidence="3" key="1">
    <citation type="journal article" date="2020" name="Stud. Mycol.">
        <title>101 Dothideomycetes genomes: a test case for predicting lifestyles and emergence of pathogens.</title>
        <authorList>
            <person name="Haridas S."/>
            <person name="Albert R."/>
            <person name="Binder M."/>
            <person name="Bloem J."/>
            <person name="Labutti K."/>
            <person name="Salamov A."/>
            <person name="Andreopoulos B."/>
            <person name="Baker S."/>
            <person name="Barry K."/>
            <person name="Bills G."/>
            <person name="Bluhm B."/>
            <person name="Cannon C."/>
            <person name="Castanera R."/>
            <person name="Culley D."/>
            <person name="Daum C."/>
            <person name="Ezra D."/>
            <person name="Gonzalez J."/>
            <person name="Henrissat B."/>
            <person name="Kuo A."/>
            <person name="Liang C."/>
            <person name="Lipzen A."/>
            <person name="Lutzoni F."/>
            <person name="Magnuson J."/>
            <person name="Mondo S."/>
            <person name="Nolan M."/>
            <person name="Ohm R."/>
            <person name="Pangilinan J."/>
            <person name="Park H.-J."/>
            <person name="Ramirez L."/>
            <person name="Alfaro M."/>
            <person name="Sun H."/>
            <person name="Tritt A."/>
            <person name="Yoshinaga Y."/>
            <person name="Zwiers L.-H."/>
            <person name="Turgeon B."/>
            <person name="Goodwin S."/>
            <person name="Spatafora J."/>
            <person name="Crous P."/>
            <person name="Grigoriev I."/>
        </authorList>
    </citation>
    <scope>NUCLEOTIDE SEQUENCE</scope>
    <source>
        <strain evidence="3">CBS 675.92</strain>
    </source>
</reference>
<comment type="similarity">
    <text evidence="1">Belongs to the avfA family.</text>
</comment>
<proteinExistence type="inferred from homology"/>
<dbReference type="InterPro" id="IPR016040">
    <property type="entry name" value="NAD(P)-bd_dom"/>
</dbReference>
<dbReference type="EMBL" id="ML977042">
    <property type="protein sequence ID" value="KAF1949061.1"/>
    <property type="molecule type" value="Genomic_DNA"/>
</dbReference>
<organism evidence="3 4">
    <name type="scientific">Byssothecium circinans</name>
    <dbReference type="NCBI Taxonomy" id="147558"/>
    <lineage>
        <taxon>Eukaryota</taxon>
        <taxon>Fungi</taxon>
        <taxon>Dikarya</taxon>
        <taxon>Ascomycota</taxon>
        <taxon>Pezizomycotina</taxon>
        <taxon>Dothideomycetes</taxon>
        <taxon>Pleosporomycetidae</taxon>
        <taxon>Pleosporales</taxon>
        <taxon>Massarineae</taxon>
        <taxon>Massarinaceae</taxon>
        <taxon>Byssothecium</taxon>
    </lineage>
</organism>
<dbReference type="AlphaFoldDB" id="A0A6A5T920"/>
<dbReference type="PANTHER" id="PTHR43355">
    <property type="entry name" value="FLAVIN REDUCTASE (NADPH)"/>
    <property type="match status" value="1"/>
</dbReference>
<keyword evidence="4" id="KW-1185">Reference proteome</keyword>
<dbReference type="SUPFAM" id="SSF51735">
    <property type="entry name" value="NAD(P)-binding Rossmann-fold domains"/>
    <property type="match status" value="1"/>
</dbReference>
<dbReference type="Proteomes" id="UP000800035">
    <property type="component" value="Unassembled WGS sequence"/>
</dbReference>
<evidence type="ECO:0000313" key="3">
    <source>
        <dbReference type="EMBL" id="KAF1949061.1"/>
    </source>
</evidence>
<dbReference type="GO" id="GO:0016646">
    <property type="term" value="F:oxidoreductase activity, acting on the CH-NH group of donors, NAD or NADP as acceptor"/>
    <property type="evidence" value="ECO:0007669"/>
    <property type="project" value="TreeGrafter"/>
</dbReference>